<dbReference type="Proteomes" id="UP000245390">
    <property type="component" value="Unassembled WGS sequence"/>
</dbReference>
<evidence type="ECO:0000313" key="1">
    <source>
        <dbReference type="EMBL" id="PWK56571.1"/>
    </source>
</evidence>
<dbReference type="EMBL" id="QGGV01000004">
    <property type="protein sequence ID" value="PWK56571.1"/>
    <property type="molecule type" value="Genomic_DNA"/>
</dbReference>
<reference evidence="1 2" key="1">
    <citation type="submission" date="2018-05" db="EMBL/GenBank/DDBJ databases">
        <title>Genomic Encyclopedia of Type Strains, Phase IV (KMG-IV): sequencing the most valuable type-strain genomes for metagenomic binning, comparative biology and taxonomic classification.</title>
        <authorList>
            <person name="Goeker M."/>
        </authorList>
    </citation>
    <scope>NUCLEOTIDE SEQUENCE [LARGE SCALE GENOMIC DNA]</scope>
    <source>
        <strain evidence="1 2">DSM 103371</strain>
    </source>
</reference>
<gene>
    <name evidence="1" type="ORF">C8D95_104244</name>
</gene>
<organism evidence="1 2">
    <name type="scientific">Silicimonas algicola</name>
    <dbReference type="NCBI Taxonomy" id="1826607"/>
    <lineage>
        <taxon>Bacteria</taxon>
        <taxon>Pseudomonadati</taxon>
        <taxon>Pseudomonadota</taxon>
        <taxon>Alphaproteobacteria</taxon>
        <taxon>Rhodobacterales</taxon>
        <taxon>Paracoccaceae</taxon>
    </lineage>
</organism>
<comment type="caution">
    <text evidence="1">The sequence shown here is derived from an EMBL/GenBank/DDBJ whole genome shotgun (WGS) entry which is preliminary data.</text>
</comment>
<dbReference type="AlphaFoldDB" id="A0A316G6J8"/>
<protein>
    <submittedName>
        <fullName evidence="1">Uncharacterized protein</fullName>
    </submittedName>
</protein>
<sequence length="116" mass="12825">MNEQKSSPANAQRIWRVADLPKERSPATYVVCNEGQEPSRVTLQKRLRQVLDLLRAGPVYCASPVRLSDIVHILKRDQAIKVETTMYPGDPDTGASSYGVYSLLSTVDPEPLEVAA</sequence>
<dbReference type="RefSeq" id="WP_109759251.1">
    <property type="nucleotide sequence ID" value="NZ_CP034588.1"/>
</dbReference>
<name>A0A316G6J8_9RHOB</name>
<evidence type="ECO:0000313" key="2">
    <source>
        <dbReference type="Proteomes" id="UP000245390"/>
    </source>
</evidence>
<keyword evidence="2" id="KW-1185">Reference proteome</keyword>
<accession>A0A316G6J8</accession>
<dbReference type="KEGG" id="salo:EF888_21500"/>
<proteinExistence type="predicted"/>
<dbReference type="OrthoDB" id="7854433at2"/>